<organism evidence="1">
    <name type="scientific">Candidatus Kentrum sp. LPFa</name>
    <dbReference type="NCBI Taxonomy" id="2126335"/>
    <lineage>
        <taxon>Bacteria</taxon>
        <taxon>Pseudomonadati</taxon>
        <taxon>Pseudomonadota</taxon>
        <taxon>Gammaproteobacteria</taxon>
        <taxon>Candidatus Kentrum</taxon>
    </lineage>
</organism>
<evidence type="ECO:0000313" key="1">
    <source>
        <dbReference type="EMBL" id="VFK23551.1"/>
    </source>
</evidence>
<proteinExistence type="predicted"/>
<sequence length="542" mass="61107">MKNDIPSVLSQEKKDHILADHPSLVQRLKAHRKEHTTHASGRDIDLKTPAWVRVSPGPAMGDGDNGYRLCIGFRNIGCKYRERDRMGLGCLNCGYYVGTAFQDVDTHTIKEQFVAGLRQAGRDNVRFNAVEFLSDGSFLNPDELGRDTQVSLFDLLSRMPRVRRILVESRPEYVEKCGLVFLLGLLRQDQRLEVGIGFESSDEFIREVCINKGFSNAEFESAIAVIASLDEPYRKRVSVVAYLLVKPAFLTQRESIEDIVASLKYLKSLEDKYRVRIAPKLEPAAIVNGTLLSLLHQDRDYPFHYEPLSYWAVLEILAKAARDSEIRSMNIRIGAREDMDEMMTPPAIYQADGQIFHPFDFVAYESIQKFNQHQNFYRLFAVPGKVYRQMNGIALAGHGSSLLQWLDANGIEDSAIVAFMEENAATIEEETTSQSTKHEIQAMTTIYAVLDIMEGYNTQAGALKVAIDEALSKGDKTSFELGIGECFCKAAPKDIVKVSVEEMSTVEGYAEVFFDVVDLLRDEKFSIWSRFVIAWRGSASLE</sequence>
<name>A0A450X2U7_9GAMM</name>
<reference evidence="1" key="1">
    <citation type="submission" date="2019-02" db="EMBL/GenBank/DDBJ databases">
        <authorList>
            <person name="Gruber-Vodicka R. H."/>
            <person name="Seah K. B. B."/>
        </authorList>
    </citation>
    <scope>NUCLEOTIDE SEQUENCE</scope>
    <source>
        <strain evidence="1">BECK_S312</strain>
        <strain evidence="2">BECK_S426</strain>
    </source>
</reference>
<evidence type="ECO:0000313" key="2">
    <source>
        <dbReference type="EMBL" id="VFK35361.1"/>
    </source>
</evidence>
<gene>
    <name evidence="1" type="ORF">BECKLPF1236A_GA0070988_103833</name>
    <name evidence="2" type="ORF">BECKLPF1236C_GA0070990_103643</name>
</gene>
<dbReference type="EMBL" id="CAADFP010000364">
    <property type="protein sequence ID" value="VFK35361.1"/>
    <property type="molecule type" value="Genomic_DNA"/>
</dbReference>
<accession>A0A450X2U7</accession>
<dbReference type="EMBL" id="CAADFM010000383">
    <property type="protein sequence ID" value="VFK23551.1"/>
    <property type="molecule type" value="Genomic_DNA"/>
</dbReference>
<protein>
    <submittedName>
        <fullName evidence="1">Radical SAM enzyme, TIGR01210 family</fullName>
    </submittedName>
</protein>
<dbReference type="AlphaFoldDB" id="A0A450X2U7"/>